<reference evidence="2 3" key="1">
    <citation type="submission" date="2024-02" db="EMBL/GenBank/DDBJ databases">
        <authorList>
            <person name="Vignale AGUSTIN F."/>
            <person name="Sosa J E."/>
            <person name="Modenutti C."/>
        </authorList>
    </citation>
    <scope>NUCLEOTIDE SEQUENCE [LARGE SCALE GENOMIC DNA]</scope>
</reference>
<evidence type="ECO:0000313" key="2">
    <source>
        <dbReference type="EMBL" id="CAK9171040.1"/>
    </source>
</evidence>
<gene>
    <name evidence="2" type="ORF">ILEXP_LOCUS40568</name>
</gene>
<keyword evidence="3" id="KW-1185">Reference proteome</keyword>
<feature type="signal peptide" evidence="1">
    <location>
        <begin position="1"/>
        <end position="31"/>
    </location>
</feature>
<dbReference type="AlphaFoldDB" id="A0ABC8TTY4"/>
<keyword evidence="1" id="KW-0732">Signal</keyword>
<protein>
    <recommendedName>
        <fullName evidence="4">Secreted protein</fullName>
    </recommendedName>
</protein>
<sequence>MDMERKIFSAALVLFSSEIILLLTPCEHLIALETDLKELSDCCSIVLCPYGFYEESLDWSTSSSTRTQRSHYRIQLMTRGKVP</sequence>
<evidence type="ECO:0000313" key="3">
    <source>
        <dbReference type="Proteomes" id="UP001642360"/>
    </source>
</evidence>
<evidence type="ECO:0008006" key="4">
    <source>
        <dbReference type="Google" id="ProtNLM"/>
    </source>
</evidence>
<dbReference type="EMBL" id="CAUOFW020005636">
    <property type="protein sequence ID" value="CAK9171040.1"/>
    <property type="molecule type" value="Genomic_DNA"/>
</dbReference>
<feature type="chain" id="PRO_5044825950" description="Secreted protein" evidence="1">
    <location>
        <begin position="32"/>
        <end position="83"/>
    </location>
</feature>
<proteinExistence type="predicted"/>
<comment type="caution">
    <text evidence="2">The sequence shown here is derived from an EMBL/GenBank/DDBJ whole genome shotgun (WGS) entry which is preliminary data.</text>
</comment>
<accession>A0ABC8TTY4</accession>
<dbReference type="Proteomes" id="UP001642360">
    <property type="component" value="Unassembled WGS sequence"/>
</dbReference>
<evidence type="ECO:0000256" key="1">
    <source>
        <dbReference type="SAM" id="SignalP"/>
    </source>
</evidence>
<name>A0ABC8TTY4_9AQUA</name>
<organism evidence="2 3">
    <name type="scientific">Ilex paraguariensis</name>
    <name type="common">yerba mate</name>
    <dbReference type="NCBI Taxonomy" id="185542"/>
    <lineage>
        <taxon>Eukaryota</taxon>
        <taxon>Viridiplantae</taxon>
        <taxon>Streptophyta</taxon>
        <taxon>Embryophyta</taxon>
        <taxon>Tracheophyta</taxon>
        <taxon>Spermatophyta</taxon>
        <taxon>Magnoliopsida</taxon>
        <taxon>eudicotyledons</taxon>
        <taxon>Gunneridae</taxon>
        <taxon>Pentapetalae</taxon>
        <taxon>asterids</taxon>
        <taxon>campanulids</taxon>
        <taxon>Aquifoliales</taxon>
        <taxon>Aquifoliaceae</taxon>
        <taxon>Ilex</taxon>
    </lineage>
</organism>